<comment type="caution">
    <text evidence="3">The sequence shown here is derived from an EMBL/GenBank/DDBJ whole genome shotgun (WGS) entry which is preliminary data.</text>
</comment>
<dbReference type="SMART" id="SM00184">
    <property type="entry name" value="RING"/>
    <property type="match status" value="1"/>
</dbReference>
<evidence type="ECO:0000256" key="1">
    <source>
        <dbReference type="PROSITE-ProRule" id="PRU00175"/>
    </source>
</evidence>
<organism evidence="3 4">
    <name type="scientific">Ceratopteris richardii</name>
    <name type="common">Triangle waterfern</name>
    <dbReference type="NCBI Taxonomy" id="49495"/>
    <lineage>
        <taxon>Eukaryota</taxon>
        <taxon>Viridiplantae</taxon>
        <taxon>Streptophyta</taxon>
        <taxon>Embryophyta</taxon>
        <taxon>Tracheophyta</taxon>
        <taxon>Polypodiopsida</taxon>
        <taxon>Polypodiidae</taxon>
        <taxon>Polypodiales</taxon>
        <taxon>Pteridineae</taxon>
        <taxon>Pteridaceae</taxon>
        <taxon>Parkerioideae</taxon>
        <taxon>Ceratopteris</taxon>
    </lineage>
</organism>
<accession>A0A8T2R2P5</accession>
<keyword evidence="1" id="KW-0479">Metal-binding</keyword>
<name>A0A8T2R2P5_CERRI</name>
<gene>
    <name evidence="3" type="ORF">KP509_30G039800</name>
</gene>
<sequence length="210" mass="23983">MAQEPGHGEDNADLEEMCMIEFGIQLEKLRHRIETLCEGQESAFRCFCEDLRTTPDTARRRKIVIDFVTQVATSAKFFAEEATRQLVGVQAFCIDKMSSDFETMLRDVTTAFNTESEQIKDELEVCNSTRSQAEEEARDKFEKEKAAIETSLRDELVSCRICMLNPRSIMIMPCMHAQFCAECVEQSIRRNGDKCPSCRGTIVSKFPYVC</sequence>
<dbReference type="OrthoDB" id="1932262at2759"/>
<dbReference type="InterPro" id="IPR001841">
    <property type="entry name" value="Znf_RING"/>
</dbReference>
<dbReference type="GO" id="GO:0008270">
    <property type="term" value="F:zinc ion binding"/>
    <property type="evidence" value="ECO:0007669"/>
    <property type="project" value="UniProtKB-KW"/>
</dbReference>
<keyword evidence="1" id="KW-0862">Zinc</keyword>
<keyword evidence="4" id="KW-1185">Reference proteome</keyword>
<evidence type="ECO:0000259" key="2">
    <source>
        <dbReference type="PROSITE" id="PS50089"/>
    </source>
</evidence>
<dbReference type="PROSITE" id="PS50089">
    <property type="entry name" value="ZF_RING_2"/>
    <property type="match status" value="1"/>
</dbReference>
<dbReference type="SUPFAM" id="SSF57850">
    <property type="entry name" value="RING/U-box"/>
    <property type="match status" value="1"/>
</dbReference>
<dbReference type="EMBL" id="CM035435">
    <property type="protein sequence ID" value="KAH7290267.1"/>
    <property type="molecule type" value="Genomic_DNA"/>
</dbReference>
<evidence type="ECO:0000313" key="4">
    <source>
        <dbReference type="Proteomes" id="UP000825935"/>
    </source>
</evidence>
<dbReference type="Pfam" id="PF13920">
    <property type="entry name" value="zf-C3HC4_3"/>
    <property type="match status" value="1"/>
</dbReference>
<keyword evidence="1" id="KW-0863">Zinc-finger</keyword>
<dbReference type="AlphaFoldDB" id="A0A8T2R2P5"/>
<proteinExistence type="predicted"/>
<reference evidence="3" key="1">
    <citation type="submission" date="2021-08" db="EMBL/GenBank/DDBJ databases">
        <title>WGS assembly of Ceratopteris richardii.</title>
        <authorList>
            <person name="Marchant D.B."/>
            <person name="Chen G."/>
            <person name="Jenkins J."/>
            <person name="Shu S."/>
            <person name="Leebens-Mack J."/>
            <person name="Grimwood J."/>
            <person name="Schmutz J."/>
            <person name="Soltis P."/>
            <person name="Soltis D."/>
            <person name="Chen Z.-H."/>
        </authorList>
    </citation>
    <scope>NUCLEOTIDE SEQUENCE</scope>
    <source>
        <strain evidence="3">Whitten #5841</strain>
        <tissue evidence="3">Leaf</tissue>
    </source>
</reference>
<feature type="domain" description="RING-type" evidence="2">
    <location>
        <begin position="159"/>
        <end position="199"/>
    </location>
</feature>
<dbReference type="Gene3D" id="3.30.40.10">
    <property type="entry name" value="Zinc/RING finger domain, C3HC4 (zinc finger)"/>
    <property type="match status" value="1"/>
</dbReference>
<protein>
    <recommendedName>
        <fullName evidence="2">RING-type domain-containing protein</fullName>
    </recommendedName>
</protein>
<dbReference type="Proteomes" id="UP000825935">
    <property type="component" value="Chromosome 30"/>
</dbReference>
<dbReference type="InterPro" id="IPR013083">
    <property type="entry name" value="Znf_RING/FYVE/PHD"/>
</dbReference>
<evidence type="ECO:0000313" key="3">
    <source>
        <dbReference type="EMBL" id="KAH7290267.1"/>
    </source>
</evidence>